<evidence type="ECO:0000313" key="3">
    <source>
        <dbReference type="EMBL" id="PIR44901.1"/>
    </source>
</evidence>
<accession>A0A2H0REB7</accession>
<dbReference type="InterPro" id="IPR036415">
    <property type="entry name" value="Lamin_tail_dom_sf"/>
</dbReference>
<dbReference type="SUPFAM" id="SSF74853">
    <property type="entry name" value="Lamin A/C globular tail domain"/>
    <property type="match status" value="1"/>
</dbReference>
<protein>
    <recommendedName>
        <fullName evidence="5">LTD domain-containing protein</fullName>
    </recommendedName>
</protein>
<name>A0A2H0REB7_9BACT</name>
<feature type="compositionally biased region" description="Acidic residues" evidence="1">
    <location>
        <begin position="573"/>
        <end position="585"/>
    </location>
</feature>
<evidence type="ECO:0000256" key="2">
    <source>
        <dbReference type="SAM" id="SignalP"/>
    </source>
</evidence>
<keyword evidence="2" id="KW-0732">Signal</keyword>
<feature type="signal peptide" evidence="2">
    <location>
        <begin position="1"/>
        <end position="27"/>
    </location>
</feature>
<gene>
    <name evidence="3" type="ORF">COV10_02390</name>
</gene>
<feature type="region of interest" description="Disordered" evidence="1">
    <location>
        <begin position="246"/>
        <end position="290"/>
    </location>
</feature>
<comment type="caution">
    <text evidence="3">The sequence shown here is derived from an EMBL/GenBank/DDBJ whole genome shotgun (WGS) entry which is preliminary data.</text>
</comment>
<dbReference type="Proteomes" id="UP000228767">
    <property type="component" value="Unassembled WGS sequence"/>
</dbReference>
<reference evidence="3 4" key="1">
    <citation type="submission" date="2017-09" db="EMBL/GenBank/DDBJ databases">
        <title>Depth-based differentiation of microbial function through sediment-hosted aquifers and enrichment of novel symbionts in the deep terrestrial subsurface.</title>
        <authorList>
            <person name="Probst A.J."/>
            <person name="Ladd B."/>
            <person name="Jarett J.K."/>
            <person name="Geller-Mcgrath D.E."/>
            <person name="Sieber C.M."/>
            <person name="Emerson J.B."/>
            <person name="Anantharaman K."/>
            <person name="Thomas B.C."/>
            <person name="Malmstrom R."/>
            <person name="Stieglmeier M."/>
            <person name="Klingl A."/>
            <person name="Woyke T."/>
            <person name="Ryan C.M."/>
            <person name="Banfield J.F."/>
        </authorList>
    </citation>
    <scope>NUCLEOTIDE SEQUENCE [LARGE SCALE GENOMIC DNA]</scope>
    <source>
        <strain evidence="3">CG10_big_fil_rev_8_21_14_0_10_51_16</strain>
    </source>
</reference>
<organism evidence="3 4">
    <name type="scientific">Candidatus Vogelbacteria bacterium CG10_big_fil_rev_8_21_14_0_10_51_16</name>
    <dbReference type="NCBI Taxonomy" id="1975045"/>
    <lineage>
        <taxon>Bacteria</taxon>
        <taxon>Candidatus Vogeliibacteriota</taxon>
    </lineage>
</organism>
<feature type="chain" id="PRO_5013560803" description="LTD domain-containing protein" evidence="2">
    <location>
        <begin position="28"/>
        <end position="876"/>
    </location>
</feature>
<sequence>MIKKTFTTSLLAFFVVFLSVPTLSLFASEACLNVGYTISGINGVFTNEEGARNNQRYLRAKVGDYYKGEKLDYQYLLNPSHLGGVGDILKSVAQGLLDTETVDDYDLREMLATASEKVHTRKLLLVAHSQGNFYANSFYDTIAGNAGGVPRESIAIYSVANPASRVAGAQDLPGRGRYLTSTSDKVIAGLVSRLPFTRTLPANTTINLEPGDDLLGHNFASVYLKHRGAEIVAGIETVLGTLSIPQMDADGNLPHPTSPTPPQSSPQAGEEAIPSGMGGGSADSRQGEGLCISPPRLTLTHKAKGLAFAVADPVAQVVVVNTPVAAWTIGSGIALATGRGVIFALDTANSAVGATALATRSVIFSTGSLIARAANGTFSLLSNFRASVGSGLGSLFGSTSSATASPALGLGQGVSAGTASLFSAISSVIEASGSPQGTPSTANQASRTIRIVAVPPVVGSLAAIQNLDLSAVTLEDIDSAQGTESRVEPPENPFSESPPPPLSSGEETVVVFVTEDGAQELFDLFGVSSSAGFGGGGGASVPVVLVLAEDDGVVAESEPEEDETTPSQPPPDQGEEPEPESEAEADSMPPDITLSLPFCDFSLLADACLVVATSATASWGTTADDFSHYLVDFFDGVSTTTTSTIDTTQTFTIAHGGSYRFVVGAYDTSGNSATSTLFSWSVHTSPIRINEIAWAGTEASAFDEWLELKNMTSETLTLDNLILASVTDEGPSIALTGTIGPNTYYLLERRDDETVATVVADLVYGTGASEWSLHNDGEELELRHVAGEVETVIDRTPAVAECGGWCFGGSIIVEDQTRRITMQRFEVEGEGADGTDPASWEEYSDTVGDHLDRDGNDILGTPRAENGFDFFAPPMF</sequence>
<feature type="compositionally biased region" description="Acidic residues" evidence="1">
    <location>
        <begin position="554"/>
        <end position="564"/>
    </location>
</feature>
<evidence type="ECO:0000256" key="1">
    <source>
        <dbReference type="SAM" id="MobiDB-lite"/>
    </source>
</evidence>
<proteinExistence type="predicted"/>
<dbReference type="AlphaFoldDB" id="A0A2H0REB7"/>
<feature type="region of interest" description="Disordered" evidence="1">
    <location>
        <begin position="480"/>
        <end position="506"/>
    </location>
</feature>
<evidence type="ECO:0008006" key="5">
    <source>
        <dbReference type="Google" id="ProtNLM"/>
    </source>
</evidence>
<evidence type="ECO:0000313" key="4">
    <source>
        <dbReference type="Proteomes" id="UP000228767"/>
    </source>
</evidence>
<feature type="region of interest" description="Disordered" evidence="1">
    <location>
        <begin position="554"/>
        <end position="589"/>
    </location>
</feature>
<feature type="compositionally biased region" description="Pro residues" evidence="1">
    <location>
        <begin position="490"/>
        <end position="502"/>
    </location>
</feature>
<dbReference type="EMBL" id="PCYI01000017">
    <property type="protein sequence ID" value="PIR44901.1"/>
    <property type="molecule type" value="Genomic_DNA"/>
</dbReference>